<keyword evidence="11" id="KW-0325">Glycoprotein</keyword>
<keyword evidence="6" id="KW-0106">Calcium</keyword>
<feature type="domain" description="Tyrosine-protein phosphatase" evidence="16">
    <location>
        <begin position="1565"/>
        <end position="1824"/>
    </location>
</feature>
<dbReference type="SMART" id="SM00404">
    <property type="entry name" value="PTPc_motif"/>
    <property type="match status" value="2"/>
</dbReference>
<dbReference type="InterPro" id="IPR000387">
    <property type="entry name" value="Tyr_Pase_dom"/>
</dbReference>
<dbReference type="CDD" id="cd00057">
    <property type="entry name" value="FA58C"/>
    <property type="match status" value="2"/>
</dbReference>
<name>A0ABN8RBY5_9CNID</name>
<evidence type="ECO:0000256" key="4">
    <source>
        <dbReference type="ARBA" id="ARBA00022729"/>
    </source>
</evidence>
<dbReference type="InterPro" id="IPR003961">
    <property type="entry name" value="FN3_dom"/>
</dbReference>
<dbReference type="PROSITE" id="PS50056">
    <property type="entry name" value="TYR_PHOSPHATASE_2"/>
    <property type="match status" value="2"/>
</dbReference>
<evidence type="ECO:0000256" key="14">
    <source>
        <dbReference type="SAM" id="SignalP"/>
    </source>
</evidence>
<keyword evidence="10" id="KW-1015">Disulfide bond</keyword>
<dbReference type="SMART" id="SM00194">
    <property type="entry name" value="PTPc"/>
    <property type="match status" value="2"/>
</dbReference>
<evidence type="ECO:0000256" key="3">
    <source>
        <dbReference type="ARBA" id="ARBA00022723"/>
    </source>
</evidence>
<evidence type="ECO:0000256" key="2">
    <source>
        <dbReference type="ARBA" id="ARBA00022692"/>
    </source>
</evidence>
<dbReference type="Pfam" id="PF00102">
    <property type="entry name" value="Y_phosphatase"/>
    <property type="match status" value="2"/>
</dbReference>
<evidence type="ECO:0000256" key="12">
    <source>
        <dbReference type="SAM" id="MobiDB-lite"/>
    </source>
</evidence>
<dbReference type="InterPro" id="IPR036116">
    <property type="entry name" value="FN3_sf"/>
</dbReference>
<evidence type="ECO:0000256" key="9">
    <source>
        <dbReference type="ARBA" id="ARBA00023136"/>
    </source>
</evidence>
<evidence type="ECO:0000313" key="19">
    <source>
        <dbReference type="EMBL" id="CAH3176129.1"/>
    </source>
</evidence>
<evidence type="ECO:0000256" key="11">
    <source>
        <dbReference type="ARBA" id="ARBA00023180"/>
    </source>
</evidence>
<evidence type="ECO:0000256" key="1">
    <source>
        <dbReference type="ARBA" id="ARBA00004479"/>
    </source>
</evidence>
<feature type="domain" description="Fibronectin type-III" evidence="18">
    <location>
        <begin position="922"/>
        <end position="1020"/>
    </location>
</feature>
<dbReference type="SUPFAM" id="SSF49785">
    <property type="entry name" value="Galactose-binding domain-like"/>
    <property type="match status" value="4"/>
</dbReference>
<evidence type="ECO:0000256" key="5">
    <source>
        <dbReference type="ARBA" id="ARBA00022801"/>
    </source>
</evidence>
<keyword evidence="5" id="KW-0378">Hydrolase</keyword>
<dbReference type="PROSITE" id="PS01285">
    <property type="entry name" value="FA58C_1"/>
    <property type="match status" value="2"/>
</dbReference>
<keyword evidence="20" id="KW-1185">Reference proteome</keyword>
<feature type="domain" description="Tyrosine-protein phosphatase" evidence="16">
    <location>
        <begin position="1303"/>
        <end position="1533"/>
    </location>
</feature>
<dbReference type="SMART" id="SM00607">
    <property type="entry name" value="FTP"/>
    <property type="match status" value="2"/>
</dbReference>
<evidence type="ECO:0000259" key="17">
    <source>
        <dbReference type="PROSITE" id="PS50056"/>
    </source>
</evidence>
<dbReference type="InterPro" id="IPR000421">
    <property type="entry name" value="FA58C"/>
</dbReference>
<keyword evidence="3" id="KW-0479">Metal-binding</keyword>
<dbReference type="InterPro" id="IPR057598">
    <property type="entry name" value="Fn3_PTPRU"/>
</dbReference>
<dbReference type="EMBL" id="CALNXK010000209">
    <property type="protein sequence ID" value="CAH3176129.1"/>
    <property type="molecule type" value="Genomic_DNA"/>
</dbReference>
<dbReference type="SUPFAM" id="SSF49265">
    <property type="entry name" value="Fibronectin type III"/>
    <property type="match status" value="3"/>
</dbReference>
<comment type="caution">
    <text evidence="19">The sequence shown here is derived from an EMBL/GenBank/DDBJ whole genome shotgun (WGS) entry which is preliminary data.</text>
</comment>
<dbReference type="Gene3D" id="3.90.190.10">
    <property type="entry name" value="Protein tyrosine phosphatase superfamily"/>
    <property type="match status" value="2"/>
</dbReference>
<accession>A0ABN8RBY5</accession>
<dbReference type="CDD" id="cd00063">
    <property type="entry name" value="FN3"/>
    <property type="match status" value="4"/>
</dbReference>
<dbReference type="CDD" id="cd00047">
    <property type="entry name" value="PTPc"/>
    <property type="match status" value="1"/>
</dbReference>
<feature type="domain" description="Tyrosine specific protein phosphatases" evidence="17">
    <location>
        <begin position="1740"/>
        <end position="1815"/>
    </location>
</feature>
<dbReference type="PANTHER" id="PTHR46957">
    <property type="entry name" value="CYTOKINE RECEPTOR"/>
    <property type="match status" value="1"/>
</dbReference>
<dbReference type="PROSITE" id="PS50055">
    <property type="entry name" value="TYR_PHOSPHATASE_PTP"/>
    <property type="match status" value="2"/>
</dbReference>
<reference evidence="19 20" key="1">
    <citation type="submission" date="2022-05" db="EMBL/GenBank/DDBJ databases">
        <authorList>
            <consortium name="Genoscope - CEA"/>
            <person name="William W."/>
        </authorList>
    </citation>
    <scope>NUCLEOTIDE SEQUENCE [LARGE SCALE GENOMIC DNA]</scope>
</reference>
<dbReference type="PRINTS" id="PR00700">
    <property type="entry name" value="PRTYPHPHTASE"/>
</dbReference>
<feature type="domain" description="F5/8 type C" evidence="15">
    <location>
        <begin position="464"/>
        <end position="610"/>
    </location>
</feature>
<dbReference type="SUPFAM" id="SSF52799">
    <property type="entry name" value="(Phosphotyrosine protein) phosphatases II"/>
    <property type="match status" value="2"/>
</dbReference>
<feature type="domain" description="F5/8 type C" evidence="15">
    <location>
        <begin position="302"/>
        <end position="460"/>
    </location>
</feature>
<feature type="signal peptide" evidence="14">
    <location>
        <begin position="1"/>
        <end position="24"/>
    </location>
</feature>
<feature type="chain" id="PRO_5045194032" description="Protein-tyrosine-phosphatase" evidence="14">
    <location>
        <begin position="25"/>
        <end position="1837"/>
    </location>
</feature>
<feature type="domain" description="Fibronectin type-III" evidence="18">
    <location>
        <begin position="719"/>
        <end position="815"/>
    </location>
</feature>
<evidence type="ECO:0000256" key="13">
    <source>
        <dbReference type="SAM" id="Phobius"/>
    </source>
</evidence>
<keyword evidence="4 14" id="KW-0732">Signal</keyword>
<keyword evidence="2 13" id="KW-0812">Transmembrane</keyword>
<comment type="subcellular location">
    <subcellularLocation>
        <location evidence="1">Membrane</location>
        <topology evidence="1">Single-pass type I membrane protein</topology>
    </subcellularLocation>
</comment>
<dbReference type="Gene3D" id="2.60.120.260">
    <property type="entry name" value="Galactose-binding domain-like"/>
    <property type="match status" value="4"/>
</dbReference>
<dbReference type="InterPro" id="IPR000242">
    <property type="entry name" value="PTP_cat"/>
</dbReference>
<dbReference type="Pfam" id="PF23144">
    <property type="entry name" value="Fn3_PTPRU"/>
    <property type="match status" value="1"/>
</dbReference>
<feature type="domain" description="Fibronectin type-III" evidence="18">
    <location>
        <begin position="820"/>
        <end position="918"/>
    </location>
</feature>
<dbReference type="SMART" id="SM00231">
    <property type="entry name" value="FA58C"/>
    <property type="match status" value="2"/>
</dbReference>
<evidence type="ECO:0000256" key="6">
    <source>
        <dbReference type="ARBA" id="ARBA00022837"/>
    </source>
</evidence>
<keyword evidence="9 13" id="KW-0472">Membrane</keyword>
<dbReference type="InterPro" id="IPR003595">
    <property type="entry name" value="Tyr_Pase_cat"/>
</dbReference>
<dbReference type="InterPro" id="IPR006585">
    <property type="entry name" value="FTP1"/>
</dbReference>
<dbReference type="Gene3D" id="2.60.40.10">
    <property type="entry name" value="Immunoglobulins"/>
    <property type="match status" value="4"/>
</dbReference>
<dbReference type="InterPro" id="IPR013783">
    <property type="entry name" value="Ig-like_fold"/>
</dbReference>
<feature type="region of interest" description="Disordered" evidence="12">
    <location>
        <begin position="482"/>
        <end position="506"/>
    </location>
</feature>
<evidence type="ECO:0000256" key="7">
    <source>
        <dbReference type="ARBA" id="ARBA00022912"/>
    </source>
</evidence>
<dbReference type="Pfam" id="PF00754">
    <property type="entry name" value="F5_F8_type_C"/>
    <property type="match status" value="2"/>
</dbReference>
<evidence type="ECO:0000256" key="10">
    <source>
        <dbReference type="ARBA" id="ARBA00023157"/>
    </source>
</evidence>
<feature type="domain" description="Tyrosine specific protein phosphatases" evidence="17">
    <location>
        <begin position="1467"/>
        <end position="1524"/>
    </location>
</feature>
<feature type="compositionally biased region" description="Polar residues" evidence="12">
    <location>
        <begin position="482"/>
        <end position="492"/>
    </location>
</feature>
<evidence type="ECO:0000256" key="8">
    <source>
        <dbReference type="ARBA" id="ARBA00022989"/>
    </source>
</evidence>
<dbReference type="InterPro" id="IPR029021">
    <property type="entry name" value="Prot-tyrosine_phosphatase-like"/>
</dbReference>
<sequence length="1837" mass="203264">MASGYLALYFRVILLLFLVSLVSGDCIDLDLGIGSGKIPDNNITASSEISEAKNGRLNEIKAWCASTEDAQPYLQIDLETIHIVCAVSTQGNPNADQWVETYTIQVSTDGTTWKDYKEHLQNKTFTGNNDRNTENKNILSEGVLAKTLRFIGQTSHNRFCLRTEIYGVKLKPENLAFQKPTRQRSTCCGGNSSKAVDGNVSTNFNPGAQCAHTQNDDPSWWWVNLGSDNVPISEVLIVNRFSPPEAGIRGRNEDYVITLGNSADAVNNPACIGKYSFIQFIASAVCHRNPLTSGRYLGIKITRTEFLTLCEVEVYSRENLAYQKNTSQSSTLGDKGASGHAVDGGSNTHWNDWSCAHTPNEKQPWWRVDLGNVELVNEVYVVNRGDCCGNRLNPFEIRVGVNSSNGGITNPKCGDGYSVPQNQGASFFCRPSLYGRYVTIRRHDERTAALTLCEVEVYSARRACQIQAIGLASSDAIPDNSFSATTDRSGNEASKGRLNGDGAWSPSSNDDANDYLQIDLKDQFFICAVATQGSSSDDHWTTMYKLSYSLENSIWLTYQENDVDKIFNANDGRNDIVKHSLVGLIRARFIRFQPTATTTEKALRVEVYGILTTAAPSRAPTNFTVTPSTSTRVQASWQLPTADFQTITGFRLLYRKFSSVEDPLTVITIESSSTLSYEVTGLAIFTKYEFQVLAFSIVGDGPSSAVKTVRTNAEAPSQAPTNLVVTANNSTSVLANWQLPPGISQNGVILGFTLYYRINGTSDQANTVTVHDGTVLSTTIMGLGKFTGYEFQVSAFTNAGDGPRSSVVTERTSEDAPSFGPDTFFTTELNETTFNISWAPLPTEKSNGIVVLYEVNAELVTGGRSRRAVGSSTGVNTTNTFAVLYDFICSQYSFSVRAFTAFGPGPYGPATKLHTSNSRPAAPRLLKAVMSEETKVTLEWTPPTFFPVESLKYKVKYTGTKHYNSSFLDIGEQDPDEATNSVVENLVPGTRYNFEVNSVSVCGESQPTAAEVTTKMSAPLAPYVGKITDISASKSSAVIQLWPAEQRNGPISAYQVIVLKVADGNENLPPDYDSKLKDSEEASQSNVDFYISAELSNEPVYKTAWEFTVGDGKNYGVYKNTVLQQGEVYIVFQRALTDDQNENVVLKGNHIKVAKISVTNDIGKNDASEGSSGTNIIPIVVPVVLLFLLIPAVVIVFIFYRRRKRSKNGGDSKAPIPLDSVGSDMGLDSTVYQTITEVNSPTKPDEVYSNIKEDELVYSEAQDDKPKPVPASKYVAYFKSKAINRAAELPGGMLSPYEVATNNKSKNRYGNIVTYDHSRVILGKEDGDSKSDYINASYIPTYDEKTMKYIATQGPNKVTVNDFWRMIWQENCLSIVMLTNTVEQGKTKCEKYWPETTSKYGSVTVSLQKTETFADYIIRTFTLLKGSEKREVLQYHYTTWPDRGVPNHAAALLAFRWKVHVRHQMTGRPIVVHCSAGVGRTGTFIGIDAMLESAKKQNSLFIYNYVQVMRRQRPHMVQKDEQYVFLHQSVMVALVCGNTEVSSHDLLIRMNKLARVNKTSKQTGYAEELKCLQIIGDFEGSEEESTVALQPANIKKNRFPDILPLDNGRLILKSSEPDKDYINASFVDDYIRRDAYILTQAPLDNTINDFWRMVSQYDIGTVVMLNSLEEGKEVYPQYWPSKGSTRYGNITLEMLSESTANGITTRKISIANTEPPKKNSTVQHLQFTAWSDPNSCPDPQEILRLLTAVQKSQQQTGNGTIVFQCSDGVGRSGVAATVMSAIEKLKNEQTVDVLQTVNLIRVKRPFAVSNVEQYMLCYKTIQAYLDSFGEYANFSKR</sequence>
<dbReference type="InterPro" id="IPR008979">
    <property type="entry name" value="Galactose-bd-like_sf"/>
</dbReference>
<keyword evidence="7" id="KW-0904">Protein phosphatase</keyword>
<gene>
    <name evidence="19" type="ORF">PLOB_00017534</name>
</gene>
<proteinExistence type="predicted"/>
<evidence type="ECO:0008006" key="21">
    <source>
        <dbReference type="Google" id="ProtNLM"/>
    </source>
</evidence>
<feature type="domain" description="F5/8 type C" evidence="15">
    <location>
        <begin position="26"/>
        <end position="168"/>
    </location>
</feature>
<feature type="transmembrane region" description="Helical" evidence="13">
    <location>
        <begin position="1176"/>
        <end position="1200"/>
    </location>
</feature>
<dbReference type="PROSITE" id="PS50853">
    <property type="entry name" value="FN3"/>
    <property type="match status" value="4"/>
</dbReference>
<dbReference type="InterPro" id="IPR050713">
    <property type="entry name" value="RTP_Phos/Ushers"/>
</dbReference>
<dbReference type="Pfam" id="PF00041">
    <property type="entry name" value="fn3"/>
    <property type="match status" value="3"/>
</dbReference>
<feature type="domain" description="Fibronectin type-III" evidence="18">
    <location>
        <begin position="619"/>
        <end position="714"/>
    </location>
</feature>
<evidence type="ECO:0000259" key="18">
    <source>
        <dbReference type="PROSITE" id="PS50853"/>
    </source>
</evidence>
<evidence type="ECO:0000259" key="15">
    <source>
        <dbReference type="PROSITE" id="PS50022"/>
    </source>
</evidence>
<organism evidence="19 20">
    <name type="scientific">Porites lobata</name>
    <dbReference type="NCBI Taxonomy" id="104759"/>
    <lineage>
        <taxon>Eukaryota</taxon>
        <taxon>Metazoa</taxon>
        <taxon>Cnidaria</taxon>
        <taxon>Anthozoa</taxon>
        <taxon>Hexacorallia</taxon>
        <taxon>Scleractinia</taxon>
        <taxon>Fungiina</taxon>
        <taxon>Poritidae</taxon>
        <taxon>Porites</taxon>
    </lineage>
</organism>
<dbReference type="PROSITE" id="PS00383">
    <property type="entry name" value="TYR_PHOSPHATASE_1"/>
    <property type="match status" value="1"/>
</dbReference>
<dbReference type="PANTHER" id="PTHR46957:SF3">
    <property type="entry name" value="CYTOKINE RECEPTOR"/>
    <property type="match status" value="1"/>
</dbReference>
<evidence type="ECO:0000259" key="16">
    <source>
        <dbReference type="PROSITE" id="PS50055"/>
    </source>
</evidence>
<dbReference type="PROSITE" id="PS50022">
    <property type="entry name" value="FA58C_3"/>
    <property type="match status" value="3"/>
</dbReference>
<evidence type="ECO:0000313" key="20">
    <source>
        <dbReference type="Proteomes" id="UP001159405"/>
    </source>
</evidence>
<protein>
    <recommendedName>
        <fullName evidence="21">Protein-tyrosine-phosphatase</fullName>
    </recommendedName>
</protein>
<dbReference type="Proteomes" id="UP001159405">
    <property type="component" value="Unassembled WGS sequence"/>
</dbReference>
<dbReference type="Pfam" id="PF22633">
    <property type="entry name" value="F5_F8_type_C_2"/>
    <property type="match status" value="1"/>
</dbReference>
<keyword evidence="8 13" id="KW-1133">Transmembrane helix</keyword>
<dbReference type="SMART" id="SM00060">
    <property type="entry name" value="FN3"/>
    <property type="match status" value="4"/>
</dbReference>
<dbReference type="InterPro" id="IPR016130">
    <property type="entry name" value="Tyr_Pase_AS"/>
</dbReference>